<keyword evidence="3" id="KW-1185">Reference proteome</keyword>
<accession>A0A9P8V4I6</accession>
<proteinExistence type="predicted"/>
<feature type="region of interest" description="Disordered" evidence="1">
    <location>
        <begin position="73"/>
        <end position="136"/>
    </location>
</feature>
<feature type="compositionally biased region" description="Basic residues" evidence="1">
    <location>
        <begin position="155"/>
        <end position="171"/>
    </location>
</feature>
<protein>
    <submittedName>
        <fullName evidence="2">Uncharacterized protein</fullName>
    </submittedName>
</protein>
<evidence type="ECO:0000313" key="3">
    <source>
        <dbReference type="Proteomes" id="UP000770015"/>
    </source>
</evidence>
<gene>
    <name evidence="2" type="ORF">F5X68DRAFT_214652</name>
</gene>
<feature type="region of interest" description="Disordered" evidence="1">
    <location>
        <begin position="155"/>
        <end position="203"/>
    </location>
</feature>
<reference evidence="2" key="1">
    <citation type="journal article" date="2021" name="Nat. Commun.">
        <title>Genetic determinants of endophytism in the Arabidopsis root mycobiome.</title>
        <authorList>
            <person name="Mesny F."/>
            <person name="Miyauchi S."/>
            <person name="Thiergart T."/>
            <person name="Pickel B."/>
            <person name="Atanasova L."/>
            <person name="Karlsson M."/>
            <person name="Huettel B."/>
            <person name="Barry K.W."/>
            <person name="Haridas S."/>
            <person name="Chen C."/>
            <person name="Bauer D."/>
            <person name="Andreopoulos W."/>
            <person name="Pangilinan J."/>
            <person name="LaButti K."/>
            <person name="Riley R."/>
            <person name="Lipzen A."/>
            <person name="Clum A."/>
            <person name="Drula E."/>
            <person name="Henrissat B."/>
            <person name="Kohler A."/>
            <person name="Grigoriev I.V."/>
            <person name="Martin F.M."/>
            <person name="Hacquard S."/>
        </authorList>
    </citation>
    <scope>NUCLEOTIDE SEQUENCE</scope>
    <source>
        <strain evidence="2">MPI-SDFR-AT-0117</strain>
    </source>
</reference>
<dbReference type="AlphaFoldDB" id="A0A9P8V4I6"/>
<evidence type="ECO:0000313" key="2">
    <source>
        <dbReference type="EMBL" id="KAH6674015.1"/>
    </source>
</evidence>
<name>A0A9P8V4I6_9PEZI</name>
<feature type="compositionally biased region" description="Basic and acidic residues" evidence="1">
    <location>
        <begin position="100"/>
        <end position="111"/>
    </location>
</feature>
<dbReference type="EMBL" id="JAGSXJ010000026">
    <property type="protein sequence ID" value="KAH6674015.1"/>
    <property type="molecule type" value="Genomic_DNA"/>
</dbReference>
<comment type="caution">
    <text evidence="2">The sequence shown here is derived from an EMBL/GenBank/DDBJ whole genome shotgun (WGS) entry which is preliminary data.</text>
</comment>
<evidence type="ECO:0000256" key="1">
    <source>
        <dbReference type="SAM" id="MobiDB-lite"/>
    </source>
</evidence>
<dbReference type="Proteomes" id="UP000770015">
    <property type="component" value="Unassembled WGS sequence"/>
</dbReference>
<organism evidence="2 3">
    <name type="scientific">Plectosphaerella plurivora</name>
    <dbReference type="NCBI Taxonomy" id="936078"/>
    <lineage>
        <taxon>Eukaryota</taxon>
        <taxon>Fungi</taxon>
        <taxon>Dikarya</taxon>
        <taxon>Ascomycota</taxon>
        <taxon>Pezizomycotina</taxon>
        <taxon>Sordariomycetes</taxon>
        <taxon>Hypocreomycetidae</taxon>
        <taxon>Glomerellales</taxon>
        <taxon>Plectosphaerellaceae</taxon>
        <taxon>Plectosphaerella</taxon>
    </lineage>
</organism>
<sequence length="203" mass="22939">MRACRCFRQFLISETAASLKLKLVSSSTTSPARNVTGTTSSRRRKVDFFLDYNRIIVQHHPRGVEWRSEAYLSAPSPPVPSRQAIAGSKAKTQPQQGEFEPGRRGSDRRDLPCFPPPTPCSKASPDSRRYRRTSAQPSSVHPALFWPCTCRCKPGRTRRRHTPRGHPRPHPHPPPCGLSVARTRCPAAQRSEPTKYHKVNKKR</sequence>